<feature type="region of interest" description="Disordered" evidence="7">
    <location>
        <begin position="227"/>
        <end position="266"/>
    </location>
</feature>
<dbReference type="PANTHER" id="PTHR10283:SF63">
    <property type="entry name" value="SOLUTE CARRIER FAMILY 13 MEMBER 4"/>
    <property type="match status" value="1"/>
</dbReference>
<evidence type="ECO:0000256" key="1">
    <source>
        <dbReference type="ARBA" id="ARBA00004141"/>
    </source>
</evidence>
<evidence type="ECO:0000256" key="8">
    <source>
        <dbReference type="SAM" id="Phobius"/>
    </source>
</evidence>
<dbReference type="GO" id="GO:0005886">
    <property type="term" value="C:plasma membrane"/>
    <property type="evidence" value="ECO:0007669"/>
    <property type="project" value="TreeGrafter"/>
</dbReference>
<dbReference type="AlphaFoldDB" id="A0A5C6NAD6"/>
<proteinExistence type="inferred from homology"/>
<dbReference type="Pfam" id="PF00939">
    <property type="entry name" value="Na_sulph_symp"/>
    <property type="match status" value="1"/>
</dbReference>
<comment type="similarity">
    <text evidence="2">Belongs to the SLC13A/DASS transporter (TC 2.A.47) family. NADC subfamily.</text>
</comment>
<evidence type="ECO:0000313" key="10">
    <source>
        <dbReference type="Proteomes" id="UP000324091"/>
    </source>
</evidence>
<dbReference type="PANTHER" id="PTHR10283">
    <property type="entry name" value="SOLUTE CARRIER FAMILY 13 MEMBER"/>
    <property type="match status" value="1"/>
</dbReference>
<evidence type="ECO:0000256" key="5">
    <source>
        <dbReference type="ARBA" id="ARBA00023136"/>
    </source>
</evidence>
<comment type="subcellular location">
    <subcellularLocation>
        <location evidence="1">Membrane</location>
        <topology evidence="1">Multi-pass membrane protein</topology>
    </subcellularLocation>
</comment>
<evidence type="ECO:0000256" key="2">
    <source>
        <dbReference type="ARBA" id="ARBA00006772"/>
    </source>
</evidence>
<dbReference type="Proteomes" id="UP000324091">
    <property type="component" value="Chromosome 22"/>
</dbReference>
<dbReference type="EMBL" id="RHFK02000015">
    <property type="protein sequence ID" value="TWW64442.1"/>
    <property type="molecule type" value="Genomic_DNA"/>
</dbReference>
<keyword evidence="6" id="KW-0813">Transport</keyword>
<keyword evidence="6" id="KW-0739">Sodium transport</keyword>
<feature type="compositionally biased region" description="Acidic residues" evidence="7">
    <location>
        <begin position="233"/>
        <end position="242"/>
    </location>
</feature>
<gene>
    <name evidence="9" type="ORF">D4764_22G0000890</name>
</gene>
<evidence type="ECO:0000256" key="3">
    <source>
        <dbReference type="ARBA" id="ARBA00022692"/>
    </source>
</evidence>
<sequence length="410" mass="44650">MDLFRKLWKARKLILVVLIPLSLLPLPLIHPTSEACCAYVLMVTAVYWVSEAVPLGAAALVPAFLYPLFGVLKSSEAIGNQVLLFHNYGLEVPGCHSNVAQEEQVSAGLDTRPPGSGQNWGVNWEVNWGVNWEVNREVAAEYCKDTTLLLMGVICLAASIEKWNLHKRIALRMVMVAGAKPGMLVLGFMCCTVFLSMWLSNTSTTAMVMPIAEAVLQQLICTGLADGPHDSETAEAPDDDSAVSETEANVEKKDPELLDRRESNDTKQELATVTELQPGEGNGLALRPVTNQEHSRSTNGHLPEVGHMKLEKLVAVEIPNVKRVKMRRDSQYPTKRDHMICKCLTLSITYAATIGGLITITGTSTNLIFAEQFNTYVDVHALVGAESALAGRVLVIASRHLSAPEAVGEV</sequence>
<evidence type="ECO:0000256" key="6">
    <source>
        <dbReference type="ARBA" id="ARBA00023201"/>
    </source>
</evidence>
<evidence type="ECO:0000313" key="9">
    <source>
        <dbReference type="EMBL" id="TWW64442.1"/>
    </source>
</evidence>
<name>A0A5C6NAD6_9TELE</name>
<reference evidence="9 10" key="1">
    <citation type="submission" date="2019-04" db="EMBL/GenBank/DDBJ databases">
        <title>Chromosome genome assembly for Takifugu flavidus.</title>
        <authorList>
            <person name="Xiao S."/>
        </authorList>
    </citation>
    <scope>NUCLEOTIDE SEQUENCE [LARGE SCALE GENOMIC DNA]</scope>
    <source>
        <strain evidence="9">HTHZ2018</strain>
        <tissue evidence="9">Muscle</tissue>
    </source>
</reference>
<feature type="compositionally biased region" description="Basic and acidic residues" evidence="7">
    <location>
        <begin position="249"/>
        <end position="266"/>
    </location>
</feature>
<accession>A0A5C6NAD6</accession>
<feature type="transmembrane region" description="Helical" evidence="8">
    <location>
        <begin position="45"/>
        <end position="69"/>
    </location>
</feature>
<dbReference type="InterPro" id="IPR001898">
    <property type="entry name" value="SLC13A/DASS"/>
</dbReference>
<dbReference type="GO" id="GO:0015370">
    <property type="term" value="F:solute:sodium symporter activity"/>
    <property type="evidence" value="ECO:0007669"/>
    <property type="project" value="UniProtKB-ARBA"/>
</dbReference>
<keyword evidence="4 8" id="KW-1133">Transmembrane helix</keyword>
<evidence type="ECO:0000256" key="7">
    <source>
        <dbReference type="SAM" id="MobiDB-lite"/>
    </source>
</evidence>
<comment type="caution">
    <text evidence="9">The sequence shown here is derived from an EMBL/GenBank/DDBJ whole genome shotgun (WGS) entry which is preliminary data.</text>
</comment>
<keyword evidence="3 8" id="KW-0812">Transmembrane</keyword>
<keyword evidence="6" id="KW-0915">Sodium</keyword>
<evidence type="ECO:0000256" key="4">
    <source>
        <dbReference type="ARBA" id="ARBA00022989"/>
    </source>
</evidence>
<protein>
    <submittedName>
        <fullName evidence="9">Solute carrier family 13 member 4</fullName>
    </submittedName>
</protein>
<keyword evidence="6" id="KW-0406">Ion transport</keyword>
<keyword evidence="10" id="KW-1185">Reference proteome</keyword>
<feature type="transmembrane region" description="Helical" evidence="8">
    <location>
        <begin position="169"/>
        <end position="199"/>
    </location>
</feature>
<organism evidence="9 10">
    <name type="scientific">Takifugu flavidus</name>
    <name type="common">sansaifugu</name>
    <dbReference type="NCBI Taxonomy" id="433684"/>
    <lineage>
        <taxon>Eukaryota</taxon>
        <taxon>Metazoa</taxon>
        <taxon>Chordata</taxon>
        <taxon>Craniata</taxon>
        <taxon>Vertebrata</taxon>
        <taxon>Euteleostomi</taxon>
        <taxon>Actinopterygii</taxon>
        <taxon>Neopterygii</taxon>
        <taxon>Teleostei</taxon>
        <taxon>Neoteleostei</taxon>
        <taxon>Acanthomorphata</taxon>
        <taxon>Eupercaria</taxon>
        <taxon>Tetraodontiformes</taxon>
        <taxon>Tetradontoidea</taxon>
        <taxon>Tetraodontidae</taxon>
        <taxon>Takifugu</taxon>
    </lineage>
</organism>
<keyword evidence="5 8" id="KW-0472">Membrane</keyword>